<gene>
    <name evidence="3" type="ORF">CTI11_20000</name>
</gene>
<name>A0A2G7T3U2_9FLAO</name>
<comment type="caution">
    <text evidence="3">The sequence shown here is derived from an EMBL/GenBank/DDBJ whole genome shotgun (WGS) entry which is preliminary data.</text>
</comment>
<dbReference type="InterPro" id="IPR007110">
    <property type="entry name" value="Ig-like_dom"/>
</dbReference>
<feature type="chain" id="PRO_5013580246" description="Ig-like domain-containing protein" evidence="1">
    <location>
        <begin position="24"/>
        <end position="206"/>
    </location>
</feature>
<proteinExistence type="predicted"/>
<feature type="signal peptide" evidence="1">
    <location>
        <begin position="1"/>
        <end position="23"/>
    </location>
</feature>
<evidence type="ECO:0000259" key="2">
    <source>
        <dbReference type="PROSITE" id="PS50835"/>
    </source>
</evidence>
<dbReference type="AlphaFoldDB" id="A0A2G7T3U2"/>
<dbReference type="EMBL" id="PEKC01000095">
    <property type="protein sequence ID" value="PII34566.1"/>
    <property type="molecule type" value="Genomic_DNA"/>
</dbReference>
<feature type="domain" description="Ig-like" evidence="2">
    <location>
        <begin position="72"/>
        <end position="176"/>
    </location>
</feature>
<protein>
    <recommendedName>
        <fullName evidence="2">Ig-like domain-containing protein</fullName>
    </recommendedName>
</protein>
<organism evidence="3">
    <name type="scientific">Chryseobacterium sp. B5</name>
    <dbReference type="NCBI Taxonomy" id="2050562"/>
    <lineage>
        <taxon>Bacteria</taxon>
        <taxon>Pseudomonadati</taxon>
        <taxon>Bacteroidota</taxon>
        <taxon>Flavobacteriia</taxon>
        <taxon>Flavobacteriales</taxon>
        <taxon>Weeksellaceae</taxon>
        <taxon>Chryseobacterium group</taxon>
        <taxon>Chryseobacterium</taxon>
    </lineage>
</organism>
<reference evidence="3" key="1">
    <citation type="submission" date="2017-10" db="EMBL/GenBank/DDBJ databases">
        <title>Chryseobacterium sp. B5 is a hydrocarbonoclastic and plant growth promoting bacterium.</title>
        <authorList>
            <person name="Thijs S."/>
            <person name="Gkorezis P."/>
            <person name="Van Hamme J."/>
        </authorList>
    </citation>
    <scope>NUCLEOTIDE SEQUENCE</scope>
    <source>
        <strain evidence="3">B5</strain>
    </source>
</reference>
<evidence type="ECO:0000256" key="1">
    <source>
        <dbReference type="SAM" id="SignalP"/>
    </source>
</evidence>
<evidence type="ECO:0000313" key="3">
    <source>
        <dbReference type="EMBL" id="PII34566.1"/>
    </source>
</evidence>
<accession>A0A2G7T3U2</accession>
<keyword evidence="1" id="KW-0732">Signal</keyword>
<sequence>MDKALPRLLAAAALCVVQPPAQAVFTIVTDTDLLNYSLTLRVGTTGATVDTVAFSVTGANAGLTPVAVTGTPSISVSVSPTRPALGTAVARPVTLVVDSSTALSCQSGGCGSATIPFSKISWVASNNGNAASGDIQNGRFSASAGQSIASYNANASVCSGGLCPVAGWTVQSRQLTGTVLQFTYDNDVVYPGGNYKGTVRFTASMV</sequence>
<dbReference type="PROSITE" id="PS50835">
    <property type="entry name" value="IG_LIKE"/>
    <property type="match status" value="1"/>
</dbReference>